<evidence type="ECO:0000313" key="6">
    <source>
        <dbReference type="Proteomes" id="UP000292935"/>
    </source>
</evidence>
<dbReference type="InterPro" id="IPR000847">
    <property type="entry name" value="LysR_HTH_N"/>
</dbReference>
<proteinExistence type="inferred from homology"/>
<dbReference type="Gene3D" id="1.10.10.10">
    <property type="entry name" value="Winged helix-like DNA-binding domain superfamily/Winged helix DNA-binding domain"/>
    <property type="match status" value="1"/>
</dbReference>
<dbReference type="Pfam" id="PF00126">
    <property type="entry name" value="HTH_1"/>
    <property type="match status" value="1"/>
</dbReference>
<protein>
    <submittedName>
        <fullName evidence="5">LysR family transcriptional regulator</fullName>
    </submittedName>
</protein>
<dbReference type="PANTHER" id="PTHR30126">
    <property type="entry name" value="HTH-TYPE TRANSCRIPTIONAL REGULATOR"/>
    <property type="match status" value="1"/>
</dbReference>
<dbReference type="InterPro" id="IPR036390">
    <property type="entry name" value="WH_DNA-bd_sf"/>
</dbReference>
<dbReference type="GO" id="GO:0003700">
    <property type="term" value="F:DNA-binding transcription factor activity"/>
    <property type="evidence" value="ECO:0007669"/>
    <property type="project" value="InterPro"/>
</dbReference>
<keyword evidence="6" id="KW-1185">Reference proteome</keyword>
<comment type="caution">
    <text evidence="5">The sequence shown here is derived from an EMBL/GenBank/DDBJ whole genome shotgun (WGS) entry which is preliminary data.</text>
</comment>
<evidence type="ECO:0000259" key="4">
    <source>
        <dbReference type="PROSITE" id="PS50931"/>
    </source>
</evidence>
<evidence type="ECO:0000256" key="3">
    <source>
        <dbReference type="ARBA" id="ARBA00023163"/>
    </source>
</evidence>
<name>A0A4Q2JPX8_9MICO</name>
<evidence type="ECO:0000313" key="5">
    <source>
        <dbReference type="EMBL" id="RXZ50301.1"/>
    </source>
</evidence>
<evidence type="ECO:0000256" key="2">
    <source>
        <dbReference type="ARBA" id="ARBA00023015"/>
    </source>
</evidence>
<accession>A0A4Q2JPX8</accession>
<comment type="similarity">
    <text evidence="1">Belongs to the LysR transcriptional regulatory family.</text>
</comment>
<dbReference type="GO" id="GO:0000976">
    <property type="term" value="F:transcription cis-regulatory region binding"/>
    <property type="evidence" value="ECO:0007669"/>
    <property type="project" value="TreeGrafter"/>
</dbReference>
<dbReference type="OrthoDB" id="3636008at2"/>
<evidence type="ECO:0000256" key="1">
    <source>
        <dbReference type="ARBA" id="ARBA00009437"/>
    </source>
</evidence>
<gene>
    <name evidence="5" type="ORF">ESP57_00260</name>
</gene>
<dbReference type="RefSeq" id="WP_129230096.1">
    <property type="nucleotide sequence ID" value="NZ_SDPO01000001.1"/>
</dbReference>
<keyword evidence="3" id="KW-0804">Transcription</keyword>
<dbReference type="PROSITE" id="PS50931">
    <property type="entry name" value="HTH_LYSR"/>
    <property type="match status" value="1"/>
</dbReference>
<reference evidence="5 6" key="1">
    <citation type="submission" date="2019-01" db="EMBL/GenBank/DDBJ databases">
        <authorList>
            <person name="Li J."/>
        </authorList>
    </citation>
    <scope>NUCLEOTIDE SEQUENCE [LARGE SCALE GENOMIC DNA]</scope>
    <source>
        <strain evidence="5 6">CCUG 35506</strain>
    </source>
</reference>
<dbReference type="SUPFAM" id="SSF46785">
    <property type="entry name" value="Winged helix' DNA-binding domain"/>
    <property type="match status" value="1"/>
</dbReference>
<sequence length="312" mass="33467">MARNLDLRAACEAFVSVAERESFTAGAVGAGVTQSVASRRIAALEQHLGARLFERTSRRVVLTEFGRGVLPSAIKLVDASLELSEDAERSHRLPVTLGVPHAYDPAAAARIAAAGSDGSMNVEFVPGLPQEREAAFAAGRVSLNLEPVAPDRARWAAPLGVGCGDRGRPDDDFYFTELRPHRGIRSLVRLWLVPEDDAPHVRDRLELVRNGAGLAPTQLRTAASLITAMAAALSSDDLVLCTSAEADAFGLRWRALGDLRLVRGYALAARERDVSSRFLEFAGPRLVDLLHSEPVTGIARETRSAHGGTHAD</sequence>
<dbReference type="EMBL" id="SDPO01000001">
    <property type="protein sequence ID" value="RXZ50301.1"/>
    <property type="molecule type" value="Genomic_DNA"/>
</dbReference>
<feature type="domain" description="HTH lysR-type" evidence="4">
    <location>
        <begin position="12"/>
        <end position="63"/>
    </location>
</feature>
<dbReference type="PANTHER" id="PTHR30126:SF98">
    <property type="entry name" value="HTH-TYPE TRANSCRIPTIONAL ACTIVATOR BAUR"/>
    <property type="match status" value="1"/>
</dbReference>
<organism evidence="5 6">
    <name type="scientific">Agromyces fucosus</name>
    <dbReference type="NCBI Taxonomy" id="41985"/>
    <lineage>
        <taxon>Bacteria</taxon>
        <taxon>Bacillati</taxon>
        <taxon>Actinomycetota</taxon>
        <taxon>Actinomycetes</taxon>
        <taxon>Micrococcales</taxon>
        <taxon>Microbacteriaceae</taxon>
        <taxon>Agromyces</taxon>
    </lineage>
</organism>
<dbReference type="InterPro" id="IPR036388">
    <property type="entry name" value="WH-like_DNA-bd_sf"/>
</dbReference>
<dbReference type="Proteomes" id="UP000292935">
    <property type="component" value="Unassembled WGS sequence"/>
</dbReference>
<keyword evidence="2" id="KW-0805">Transcription regulation</keyword>
<dbReference type="AlphaFoldDB" id="A0A4Q2JPX8"/>
<dbReference type="PRINTS" id="PR00039">
    <property type="entry name" value="HTHLYSR"/>
</dbReference>